<reference evidence="2" key="1">
    <citation type="journal article" date="2020" name="BMC Genomics">
        <title>Correction to: Identification and distribution of gene clusters required for synthesis of sphingolipid metabolism inhibitors in diverse species of the filamentous fungus Fusarium.</title>
        <authorList>
            <person name="Kim H.S."/>
            <person name="Lohmar J.M."/>
            <person name="Busman M."/>
            <person name="Brown D.W."/>
            <person name="Naumann T.A."/>
            <person name="Divon H.H."/>
            <person name="Lysoe E."/>
            <person name="Uhlig S."/>
            <person name="Proctor R.H."/>
        </authorList>
    </citation>
    <scope>NUCLEOTIDE SEQUENCE</scope>
    <source>
        <strain evidence="2">NRRL 22465</strain>
    </source>
</reference>
<accession>A0A8H4XHY0</accession>
<dbReference type="Proteomes" id="UP000635477">
    <property type="component" value="Unassembled WGS sequence"/>
</dbReference>
<dbReference type="EMBL" id="JABEYC010000688">
    <property type="protein sequence ID" value="KAF4974987.1"/>
    <property type="molecule type" value="Genomic_DNA"/>
</dbReference>
<dbReference type="OrthoDB" id="5427059at2759"/>
<sequence length="505" mass="59411">MADDSKKLSALELVPIEVLTYTLSFLQDRQTLRSAILSCPALHDAFAQHKALVASSVLFQSMDEGVYQECVVAFNLGLEKWRDADDGVGVIDRVFDMDRVIDNMHLTFPQVESMWRQHKSVEYFANGIFELLKEQRTVIRELDAFQLTASVLARFQRSLYRLEMFHMVIQITMDSWYYGYGSEGEDDGEDEEDEEDEDPGWGDKSFWTWLMRELGEGGLRKAFFSRFSAAEIEQMICIRDLLVSYVGPGFNCFLERDIELGAQTQSYITGTSCGNGTILVAEGLSSLFVFMTKNGGNKWPKLLQWLSFKEEYRIPRSHFLMKDVQVEDYLEHWRQIAFWTYDERVPLSLFRKPFYDDGDPGPEWAWRKFGPLCEKASPWTFFTSRDAQPWGYVLWDLDMLNKSRLMDAEENGIVDKLPNIDEDHPLNHQNNVGLYRRWKPDFKDEEYFHKLHLLKKELIKDEHRHFTKCWTWGSDQTEGYLQMICRDDEDLRFKHFIEGIWKEHF</sequence>
<reference evidence="2" key="2">
    <citation type="submission" date="2020-05" db="EMBL/GenBank/DDBJ databases">
        <authorList>
            <person name="Kim H.-S."/>
            <person name="Proctor R.H."/>
            <person name="Brown D.W."/>
        </authorList>
    </citation>
    <scope>NUCLEOTIDE SEQUENCE</scope>
    <source>
        <strain evidence="2">NRRL 22465</strain>
    </source>
</reference>
<evidence type="ECO:0000313" key="2">
    <source>
        <dbReference type="EMBL" id="KAF4974987.1"/>
    </source>
</evidence>
<gene>
    <name evidence="2" type="ORF">FZEAL_8171</name>
</gene>
<feature type="region of interest" description="Disordered" evidence="1">
    <location>
        <begin position="182"/>
        <end position="202"/>
    </location>
</feature>
<proteinExistence type="predicted"/>
<evidence type="ECO:0000256" key="1">
    <source>
        <dbReference type="SAM" id="MobiDB-lite"/>
    </source>
</evidence>
<dbReference type="AlphaFoldDB" id="A0A8H4XHY0"/>
<feature type="compositionally biased region" description="Acidic residues" evidence="1">
    <location>
        <begin position="183"/>
        <end position="200"/>
    </location>
</feature>
<name>A0A8H4XHY0_9HYPO</name>
<keyword evidence="3" id="KW-1185">Reference proteome</keyword>
<comment type="caution">
    <text evidence="2">The sequence shown here is derived from an EMBL/GenBank/DDBJ whole genome shotgun (WGS) entry which is preliminary data.</text>
</comment>
<organism evidence="2 3">
    <name type="scientific">Fusarium zealandicum</name>
    <dbReference type="NCBI Taxonomy" id="1053134"/>
    <lineage>
        <taxon>Eukaryota</taxon>
        <taxon>Fungi</taxon>
        <taxon>Dikarya</taxon>
        <taxon>Ascomycota</taxon>
        <taxon>Pezizomycotina</taxon>
        <taxon>Sordariomycetes</taxon>
        <taxon>Hypocreomycetidae</taxon>
        <taxon>Hypocreales</taxon>
        <taxon>Nectriaceae</taxon>
        <taxon>Fusarium</taxon>
        <taxon>Fusarium staphyleae species complex</taxon>
    </lineage>
</organism>
<evidence type="ECO:0000313" key="3">
    <source>
        <dbReference type="Proteomes" id="UP000635477"/>
    </source>
</evidence>
<protein>
    <submittedName>
        <fullName evidence="2">Uncharacterized protein</fullName>
    </submittedName>
</protein>